<feature type="transmembrane region" description="Helical" evidence="1">
    <location>
        <begin position="301"/>
        <end position="326"/>
    </location>
</feature>
<dbReference type="RefSeq" id="WP_095414609.1">
    <property type="nucleotide sequence ID" value="NZ_CP018477.1"/>
</dbReference>
<dbReference type="KEGG" id="ttf:THTE_1626"/>
<organism evidence="3 4">
    <name type="scientific">Thermogutta terrifontis</name>
    <dbReference type="NCBI Taxonomy" id="1331910"/>
    <lineage>
        <taxon>Bacteria</taxon>
        <taxon>Pseudomonadati</taxon>
        <taxon>Planctomycetota</taxon>
        <taxon>Planctomycetia</taxon>
        <taxon>Pirellulales</taxon>
        <taxon>Thermoguttaceae</taxon>
        <taxon>Thermogutta</taxon>
    </lineage>
</organism>
<keyword evidence="1" id="KW-1133">Transmembrane helix</keyword>
<protein>
    <submittedName>
        <fullName evidence="3">Type IV fimbrial assembly protein PilB</fullName>
    </submittedName>
</protein>
<dbReference type="PROSITE" id="PS50076">
    <property type="entry name" value="DNAJ_2"/>
    <property type="match status" value="1"/>
</dbReference>
<accession>A0A286RE39</accession>
<proteinExistence type="predicted"/>
<dbReference type="InterPro" id="IPR037257">
    <property type="entry name" value="T2SS_E_N_sf"/>
</dbReference>
<dbReference type="AlphaFoldDB" id="A0A286RE39"/>
<dbReference type="Proteomes" id="UP000215086">
    <property type="component" value="Chromosome"/>
</dbReference>
<sequence length="330" mass="37158">MAKKPIDVYRDWLGIEETQRPLNYYQLLKLPLFEDDVNKIREQYRKLNAYVRKYATGDYAFESQQLLNELAKAMLCLTDAQRKREYDAMLGRKDFGEGVRRTVEEILLANKAITPEALERARRFAQAVGLPIHDAIIQQKLVPPDVVMQAYAESQGLPFVDLQETAIDMALLDKMPAALARQYSCLPVMVDDNQLLVASPFPLNPDVEETLRHLYGLPVRSVITTPIGINAAITRYMSGRGDGRGQKAAAAPQKAAATQKTFAPRSPERFRQDLQYAIVAFNLTVIILMLAQFMLRTVYDWSTLFGMIILAVIGGLIVGAGTFVYLSRRP</sequence>
<evidence type="ECO:0000313" key="3">
    <source>
        <dbReference type="EMBL" id="ASV74228.1"/>
    </source>
</evidence>
<keyword evidence="1" id="KW-0472">Membrane</keyword>
<evidence type="ECO:0000256" key="1">
    <source>
        <dbReference type="SAM" id="Phobius"/>
    </source>
</evidence>
<feature type="domain" description="J" evidence="2">
    <location>
        <begin position="23"/>
        <end position="90"/>
    </location>
</feature>
<reference evidence="3 4" key="1">
    <citation type="journal article" name="Front. Microbiol.">
        <title>Sugar Metabolism of the First Thermophilic Planctomycete Thermogutta terrifontis: Comparative Genomic and Transcriptomic Approaches.</title>
        <authorList>
            <person name="Elcheninov A.G."/>
            <person name="Menzel P."/>
            <person name="Gudbergsdottir S.R."/>
            <person name="Slesarev A.I."/>
            <person name="Kadnikov V.V."/>
            <person name="Krogh A."/>
            <person name="Bonch-Osmolovskaya E.A."/>
            <person name="Peng X."/>
            <person name="Kublanov I.V."/>
        </authorList>
    </citation>
    <scope>NUCLEOTIDE SEQUENCE [LARGE SCALE GENOMIC DNA]</scope>
    <source>
        <strain evidence="3 4">R1</strain>
    </source>
</reference>
<keyword evidence="1" id="KW-0812">Transmembrane</keyword>
<dbReference type="EMBL" id="CP018477">
    <property type="protein sequence ID" value="ASV74228.1"/>
    <property type="molecule type" value="Genomic_DNA"/>
</dbReference>
<dbReference type="SUPFAM" id="SSF160246">
    <property type="entry name" value="EspE N-terminal domain-like"/>
    <property type="match status" value="1"/>
</dbReference>
<keyword evidence="4" id="KW-1185">Reference proteome</keyword>
<dbReference type="InterPro" id="IPR036869">
    <property type="entry name" value="J_dom_sf"/>
</dbReference>
<feature type="transmembrane region" description="Helical" evidence="1">
    <location>
        <begin position="274"/>
        <end position="295"/>
    </location>
</feature>
<evidence type="ECO:0000259" key="2">
    <source>
        <dbReference type="PROSITE" id="PS50076"/>
    </source>
</evidence>
<dbReference type="Gene3D" id="3.30.300.160">
    <property type="entry name" value="Type II secretion system, protein E, N-terminal domain"/>
    <property type="match status" value="1"/>
</dbReference>
<dbReference type="OrthoDB" id="291302at2"/>
<gene>
    <name evidence="3" type="ORF">THTE_1626</name>
</gene>
<dbReference type="InterPro" id="IPR001623">
    <property type="entry name" value="DnaJ_domain"/>
</dbReference>
<dbReference type="Pfam" id="PF05157">
    <property type="entry name" value="MshEN"/>
    <property type="match status" value="1"/>
</dbReference>
<name>A0A286RE39_9BACT</name>
<evidence type="ECO:0000313" key="4">
    <source>
        <dbReference type="Proteomes" id="UP000215086"/>
    </source>
</evidence>
<dbReference type="InterPro" id="IPR007831">
    <property type="entry name" value="T2SS_GspE_N"/>
</dbReference>
<dbReference type="SUPFAM" id="SSF46565">
    <property type="entry name" value="Chaperone J-domain"/>
    <property type="match status" value="1"/>
</dbReference>